<dbReference type="Gene3D" id="2.60.40.4060">
    <property type="entry name" value="Reeler domain"/>
    <property type="match status" value="1"/>
</dbReference>
<dbReference type="InterPro" id="IPR042307">
    <property type="entry name" value="Reeler_sf"/>
</dbReference>
<evidence type="ECO:0000313" key="2">
    <source>
        <dbReference type="EMBL" id="CAD7281000.1"/>
    </source>
</evidence>
<dbReference type="Pfam" id="PF02014">
    <property type="entry name" value="Reeler"/>
    <property type="match status" value="1"/>
</dbReference>
<gene>
    <name evidence="2" type="ORF">NMOB1V02_LOCUS8655</name>
</gene>
<dbReference type="Proteomes" id="UP000678499">
    <property type="component" value="Unassembled WGS sequence"/>
</dbReference>
<dbReference type="PROSITE" id="PS51019">
    <property type="entry name" value="REELIN"/>
    <property type="match status" value="1"/>
</dbReference>
<reference evidence="2" key="1">
    <citation type="submission" date="2020-11" db="EMBL/GenBank/DDBJ databases">
        <authorList>
            <person name="Tran Van P."/>
        </authorList>
    </citation>
    <scope>NUCLEOTIDE SEQUENCE</scope>
</reference>
<feature type="domain" description="Reelin" evidence="1">
    <location>
        <begin position="1"/>
        <end position="67"/>
    </location>
</feature>
<name>A0A7R9GFY3_9CRUS</name>
<dbReference type="InterPro" id="IPR002861">
    <property type="entry name" value="Reeler_dom"/>
</dbReference>
<dbReference type="EMBL" id="OA884590">
    <property type="protein sequence ID" value="CAD7281000.1"/>
    <property type="molecule type" value="Genomic_DNA"/>
</dbReference>
<dbReference type="EMBL" id="CAJPEX010002553">
    <property type="protein sequence ID" value="CAG0921152.1"/>
    <property type="molecule type" value="Genomic_DNA"/>
</dbReference>
<protein>
    <recommendedName>
        <fullName evidence="1">Reelin domain-containing protein</fullName>
    </recommendedName>
</protein>
<evidence type="ECO:0000259" key="1">
    <source>
        <dbReference type="PROSITE" id="PS51019"/>
    </source>
</evidence>
<dbReference type="OrthoDB" id="2419613at2759"/>
<sequence>MPGAGVKVYKPCNAITHTDNKPKDGVKLLWQAPNDRSGFVYFTGTLLYNYTDYWSDVIALVPNPDEA</sequence>
<organism evidence="2">
    <name type="scientific">Notodromas monacha</name>
    <dbReference type="NCBI Taxonomy" id="399045"/>
    <lineage>
        <taxon>Eukaryota</taxon>
        <taxon>Metazoa</taxon>
        <taxon>Ecdysozoa</taxon>
        <taxon>Arthropoda</taxon>
        <taxon>Crustacea</taxon>
        <taxon>Oligostraca</taxon>
        <taxon>Ostracoda</taxon>
        <taxon>Podocopa</taxon>
        <taxon>Podocopida</taxon>
        <taxon>Cypridocopina</taxon>
        <taxon>Cypridoidea</taxon>
        <taxon>Cyprididae</taxon>
        <taxon>Notodromas</taxon>
    </lineage>
</organism>
<dbReference type="AlphaFoldDB" id="A0A7R9GFY3"/>
<evidence type="ECO:0000313" key="3">
    <source>
        <dbReference type="Proteomes" id="UP000678499"/>
    </source>
</evidence>
<keyword evidence="3" id="KW-1185">Reference proteome</keyword>
<proteinExistence type="predicted"/>
<accession>A0A7R9GFY3</accession>